<dbReference type="SUPFAM" id="SSF51735">
    <property type="entry name" value="NAD(P)-binding Rossmann-fold domains"/>
    <property type="match status" value="1"/>
</dbReference>
<sequence length="357" mass="37804">MATWLADTLPPPAKTDPWQHARMRLLILGGTAWLGRQLATEALHRGHDVTCVARGTDVPPGARLIRADRDHDDALTSVATEYWDAVVDVARQPGHVRRAVRDLAPVADRCLFVSTGNVYASQAEIGVDEDAPLLAPLDSDSYTDPDSYGPAKVACEQAILAAFGPSRSLIARAGLLGGPGDPTGRTSYWPWRFAHPAAEGAVLVPDAPELPTAVLDVRDLAAWLVHCAEAGTGGVFNVAGSPLPFPEHLAAARAAAGSSAEPVLAPEPWLLAHGVNEWAGPRSLPLWLADRSWYAMNARSTARAEAAGLVRRGLEETLRDGLVARVAAGAGLVDAEELELLAVLRGQVPTRSAQREG</sequence>
<dbReference type="Proteomes" id="UP000193711">
    <property type="component" value="Unassembled WGS sequence"/>
</dbReference>
<reference evidence="3" key="1">
    <citation type="submission" date="2017-04" db="EMBL/GenBank/DDBJ databases">
        <authorList>
            <person name="Varghese N."/>
            <person name="Submissions S."/>
        </authorList>
    </citation>
    <scope>NUCLEOTIDE SEQUENCE [LARGE SCALE GENOMIC DNA]</scope>
    <source>
        <strain evidence="3">VKM Ac-2121</strain>
    </source>
</reference>
<accession>A0A1X7PG16</accession>
<organism evidence="2 3">
    <name type="scientific">Rathayibacter oskolensis</name>
    <dbReference type="NCBI Taxonomy" id="1891671"/>
    <lineage>
        <taxon>Bacteria</taxon>
        <taxon>Bacillati</taxon>
        <taxon>Actinomycetota</taxon>
        <taxon>Actinomycetes</taxon>
        <taxon>Micrococcales</taxon>
        <taxon>Microbacteriaceae</taxon>
        <taxon>Rathayibacter</taxon>
    </lineage>
</organism>
<dbReference type="EMBL" id="FXBM01000004">
    <property type="protein sequence ID" value="SMH50434.1"/>
    <property type="molecule type" value="Genomic_DNA"/>
</dbReference>
<dbReference type="InterPro" id="IPR001509">
    <property type="entry name" value="Epimerase_deHydtase"/>
</dbReference>
<dbReference type="InterPro" id="IPR051783">
    <property type="entry name" value="NAD(P)-dependent_oxidoreduct"/>
</dbReference>
<dbReference type="PANTHER" id="PTHR48079">
    <property type="entry name" value="PROTEIN YEEZ"/>
    <property type="match status" value="1"/>
</dbReference>
<dbReference type="AlphaFoldDB" id="A0A1X7PG16"/>
<proteinExistence type="predicted"/>
<dbReference type="InterPro" id="IPR036291">
    <property type="entry name" value="NAD(P)-bd_dom_sf"/>
</dbReference>
<evidence type="ECO:0000313" key="3">
    <source>
        <dbReference type="Proteomes" id="UP000193711"/>
    </source>
</evidence>
<protein>
    <submittedName>
        <fullName evidence="2">Nucleoside-diphosphate-sugar epimerase</fullName>
    </submittedName>
</protein>
<dbReference type="GO" id="GO:0005737">
    <property type="term" value="C:cytoplasm"/>
    <property type="evidence" value="ECO:0007669"/>
    <property type="project" value="TreeGrafter"/>
</dbReference>
<dbReference type="Pfam" id="PF01370">
    <property type="entry name" value="Epimerase"/>
    <property type="match status" value="1"/>
</dbReference>
<dbReference type="STRING" id="1891671.SAMN06295885_3538"/>
<gene>
    <name evidence="2" type="ORF">SAMN06295885_3538</name>
</gene>
<name>A0A1X7PG16_9MICO</name>
<evidence type="ECO:0000313" key="2">
    <source>
        <dbReference type="EMBL" id="SMH50434.1"/>
    </source>
</evidence>
<keyword evidence="3" id="KW-1185">Reference proteome</keyword>
<evidence type="ECO:0000259" key="1">
    <source>
        <dbReference type="Pfam" id="PF01370"/>
    </source>
</evidence>
<dbReference type="GO" id="GO:0004029">
    <property type="term" value="F:aldehyde dehydrogenase (NAD+) activity"/>
    <property type="evidence" value="ECO:0007669"/>
    <property type="project" value="TreeGrafter"/>
</dbReference>
<feature type="domain" description="NAD-dependent epimerase/dehydratase" evidence="1">
    <location>
        <begin position="26"/>
        <end position="239"/>
    </location>
</feature>
<dbReference type="Gene3D" id="3.40.50.720">
    <property type="entry name" value="NAD(P)-binding Rossmann-like Domain"/>
    <property type="match status" value="1"/>
</dbReference>
<dbReference type="PANTHER" id="PTHR48079:SF6">
    <property type="entry name" value="NAD(P)-BINDING DOMAIN-CONTAINING PROTEIN-RELATED"/>
    <property type="match status" value="1"/>
</dbReference>